<dbReference type="OrthoDB" id="3159295at2759"/>
<name>A0A9P7S195_9AGAR</name>
<evidence type="ECO:0000256" key="1">
    <source>
        <dbReference type="SAM" id="MobiDB-lite"/>
    </source>
</evidence>
<evidence type="ECO:0008006" key="4">
    <source>
        <dbReference type="Google" id="ProtNLM"/>
    </source>
</evidence>
<evidence type="ECO:0000313" key="2">
    <source>
        <dbReference type="EMBL" id="KAG7093539.1"/>
    </source>
</evidence>
<dbReference type="KEGG" id="more:E1B28_007210"/>
<feature type="compositionally biased region" description="Low complexity" evidence="1">
    <location>
        <begin position="1"/>
        <end position="18"/>
    </location>
</feature>
<dbReference type="RefSeq" id="XP_043010009.1">
    <property type="nucleotide sequence ID" value="XM_043151927.1"/>
</dbReference>
<dbReference type="EMBL" id="CM032184">
    <property type="protein sequence ID" value="KAG7093539.1"/>
    <property type="molecule type" value="Genomic_DNA"/>
</dbReference>
<keyword evidence="3" id="KW-1185">Reference proteome</keyword>
<proteinExistence type="predicted"/>
<dbReference type="Proteomes" id="UP001049176">
    <property type="component" value="Chromosome 4"/>
</dbReference>
<organism evidence="2 3">
    <name type="scientific">Marasmius oreades</name>
    <name type="common">fairy-ring Marasmius</name>
    <dbReference type="NCBI Taxonomy" id="181124"/>
    <lineage>
        <taxon>Eukaryota</taxon>
        <taxon>Fungi</taxon>
        <taxon>Dikarya</taxon>
        <taxon>Basidiomycota</taxon>
        <taxon>Agaricomycotina</taxon>
        <taxon>Agaricomycetes</taxon>
        <taxon>Agaricomycetidae</taxon>
        <taxon>Agaricales</taxon>
        <taxon>Marasmiineae</taxon>
        <taxon>Marasmiaceae</taxon>
        <taxon>Marasmius</taxon>
    </lineage>
</organism>
<dbReference type="GeneID" id="66076286"/>
<accession>A0A9P7S195</accession>
<feature type="region of interest" description="Disordered" evidence="1">
    <location>
        <begin position="1"/>
        <end position="26"/>
    </location>
</feature>
<dbReference type="AlphaFoldDB" id="A0A9P7S195"/>
<evidence type="ECO:0000313" key="3">
    <source>
        <dbReference type="Proteomes" id="UP001049176"/>
    </source>
</evidence>
<reference evidence="2" key="1">
    <citation type="journal article" date="2021" name="Genome Biol. Evol.">
        <title>The assembled and annotated genome of the fairy-ring fungus Marasmius oreades.</title>
        <authorList>
            <person name="Hiltunen M."/>
            <person name="Ament-Velasquez S.L."/>
            <person name="Johannesson H."/>
        </authorList>
    </citation>
    <scope>NUCLEOTIDE SEQUENCE</scope>
    <source>
        <strain evidence="2">03SP1</strain>
    </source>
</reference>
<sequence length="376" mass="42821">MLRTLSRTRSQTQTTSRRNSARHHPSILITAVGSPTHRQRNPTLRFPPEILDRIVDLAILSAFAQAVDPFASISSFSLASTHFRRISLRRYLLRVNLRSRKHFIWLFEMARKHGIRNHGQCGLVDIRSLSTSAGFITSEAPKLSYLVNLLDLDISFATEGPTTQHTCISIIFKKLLTLSPNCSSSLTKLSLTFLSRLDISLLRLISSSFPLLSHLHLSAADNVDDYDVKDICWCCFEELLSCSYYSPIPHMFSDARDLATAYGQALQPLAHLKQIHLGIYLSNEELWWNHISCCKADSIIEPGECKKCREVYSPTTLVREQTASTLIAAKLPSLKVISWNSYFKIRKETKTVRDIYSRRLHFDIREDGAVIRRRSD</sequence>
<comment type="caution">
    <text evidence="2">The sequence shown here is derived from an EMBL/GenBank/DDBJ whole genome shotgun (WGS) entry which is preliminary data.</text>
</comment>
<gene>
    <name evidence="2" type="ORF">E1B28_007210</name>
</gene>
<protein>
    <recommendedName>
        <fullName evidence="4">F-box protein</fullName>
    </recommendedName>
</protein>